<dbReference type="RefSeq" id="WP_344756769.1">
    <property type="nucleotide sequence ID" value="NZ_BAABAE010000003.1"/>
</dbReference>
<sequence length="203" mass="21399">MTTARSAEQPTVLLTGFEPFGGANANNSWDAVQLVARDWRGPARLVTACLPVEFSRAGDTLVELIDEHAPDLVIATGVAGGRTKLTPERVAINLADARIPDNAGTQPLEKAIVDDGPDAYFTRLPVNAMVGRMTMAEVPAEASLSAGTYVCNDVMYRMMRHVAERGTIAGFIHVPDAEALPLETIAAGLRAAVEAGLEASTAS</sequence>
<dbReference type="EMBL" id="BAABAE010000003">
    <property type="protein sequence ID" value="GAA3746784.1"/>
    <property type="molecule type" value="Genomic_DNA"/>
</dbReference>
<dbReference type="InterPro" id="IPR033693">
    <property type="entry name" value="PGPEP1_Glu_AS"/>
</dbReference>
<evidence type="ECO:0000256" key="7">
    <source>
        <dbReference type="ARBA" id="ARBA00022801"/>
    </source>
</evidence>
<dbReference type="Gene3D" id="3.40.630.20">
    <property type="entry name" value="Peptidase C15, pyroglutamyl peptidase I-like"/>
    <property type="match status" value="1"/>
</dbReference>
<dbReference type="InterPro" id="IPR016125">
    <property type="entry name" value="Peptidase_C15-like"/>
</dbReference>
<dbReference type="InterPro" id="IPR036440">
    <property type="entry name" value="Peptidase_C15-like_sf"/>
</dbReference>
<evidence type="ECO:0000256" key="8">
    <source>
        <dbReference type="ARBA" id="ARBA00022807"/>
    </source>
</evidence>
<dbReference type="PIRSF" id="PIRSF015592">
    <property type="entry name" value="Prld-crbxl_pptds"/>
    <property type="match status" value="1"/>
</dbReference>
<accession>A0ABP7FRZ2</accession>
<keyword evidence="7" id="KW-0378">Hydrolase</keyword>
<comment type="caution">
    <text evidence="10">The sequence shown here is derived from an EMBL/GenBank/DDBJ whole genome shotgun (WGS) entry which is preliminary data.</text>
</comment>
<comment type="similarity">
    <text evidence="4">Belongs to the peptidase C15 family.</text>
</comment>
<name>A0ABP7FRZ2_9MICO</name>
<dbReference type="Proteomes" id="UP001501004">
    <property type="component" value="Unassembled WGS sequence"/>
</dbReference>
<dbReference type="NCBIfam" id="TIGR00504">
    <property type="entry name" value="pyro_pdase"/>
    <property type="match status" value="1"/>
</dbReference>
<feature type="active site" evidence="9">
    <location>
        <position position="88"/>
    </location>
</feature>
<evidence type="ECO:0000256" key="3">
    <source>
        <dbReference type="ARBA" id="ARBA00004496"/>
    </source>
</evidence>
<evidence type="ECO:0000256" key="1">
    <source>
        <dbReference type="ARBA" id="ARBA00001770"/>
    </source>
</evidence>
<proteinExistence type="inferred from homology"/>
<evidence type="ECO:0000256" key="6">
    <source>
        <dbReference type="ARBA" id="ARBA00022670"/>
    </source>
</evidence>
<reference evidence="11" key="1">
    <citation type="journal article" date="2019" name="Int. J. Syst. Evol. Microbiol.">
        <title>The Global Catalogue of Microorganisms (GCM) 10K type strain sequencing project: providing services to taxonomists for standard genome sequencing and annotation.</title>
        <authorList>
            <consortium name="The Broad Institute Genomics Platform"/>
            <consortium name="The Broad Institute Genome Sequencing Center for Infectious Disease"/>
            <person name="Wu L."/>
            <person name="Ma J."/>
        </authorList>
    </citation>
    <scope>NUCLEOTIDE SEQUENCE [LARGE SCALE GENOMIC DNA]</scope>
    <source>
        <strain evidence="11">JCM 16949</strain>
    </source>
</reference>
<comment type="subcellular location">
    <subcellularLocation>
        <location evidence="3">Cytoplasm</location>
    </subcellularLocation>
</comment>
<keyword evidence="6" id="KW-0645">Protease</keyword>
<dbReference type="Pfam" id="PF01470">
    <property type="entry name" value="Peptidase_C15"/>
    <property type="match status" value="1"/>
</dbReference>
<evidence type="ECO:0000256" key="4">
    <source>
        <dbReference type="ARBA" id="ARBA00006641"/>
    </source>
</evidence>
<gene>
    <name evidence="10" type="ORF">GCM10022239_22910</name>
</gene>
<protein>
    <recommendedName>
        <fullName evidence="9">Pyroglutamyl-peptidase I</fullName>
        <ecNumber evidence="9">3.4.19.3</ecNumber>
    </recommendedName>
</protein>
<evidence type="ECO:0000256" key="9">
    <source>
        <dbReference type="PROSITE-ProRule" id="PRU10076"/>
    </source>
</evidence>
<dbReference type="CDD" id="cd00501">
    <property type="entry name" value="Peptidase_C15"/>
    <property type="match status" value="1"/>
</dbReference>
<dbReference type="PANTHER" id="PTHR23402:SF1">
    <property type="entry name" value="PYROGLUTAMYL-PEPTIDASE I"/>
    <property type="match status" value="1"/>
</dbReference>
<dbReference type="NCBIfam" id="NF009676">
    <property type="entry name" value="PRK13197.1"/>
    <property type="match status" value="1"/>
</dbReference>
<evidence type="ECO:0000313" key="11">
    <source>
        <dbReference type="Proteomes" id="UP001501004"/>
    </source>
</evidence>
<dbReference type="InterPro" id="IPR029762">
    <property type="entry name" value="PGP-I_bact-type"/>
</dbReference>
<dbReference type="SUPFAM" id="SSF53182">
    <property type="entry name" value="Pyrrolidone carboxyl peptidase (pyroglutamate aminopeptidase)"/>
    <property type="match status" value="1"/>
</dbReference>
<dbReference type="PRINTS" id="PR00706">
    <property type="entry name" value="PYROGLUPTASE"/>
</dbReference>
<keyword evidence="11" id="KW-1185">Reference proteome</keyword>
<comment type="function">
    <text evidence="2">Removes 5-oxoproline from various penultimate amino acid residues except L-proline.</text>
</comment>
<evidence type="ECO:0000313" key="10">
    <source>
        <dbReference type="EMBL" id="GAA3746784.1"/>
    </source>
</evidence>
<evidence type="ECO:0000256" key="5">
    <source>
        <dbReference type="ARBA" id="ARBA00022490"/>
    </source>
</evidence>
<dbReference type="PROSITE" id="PS01333">
    <property type="entry name" value="PYRASE_GLU"/>
    <property type="match status" value="1"/>
</dbReference>
<dbReference type="EC" id="3.4.19.3" evidence="9"/>
<organism evidence="10 11">
    <name type="scientific">Leifsonella bigeumensis</name>
    <dbReference type="NCBI Taxonomy" id="433643"/>
    <lineage>
        <taxon>Bacteria</taxon>
        <taxon>Bacillati</taxon>
        <taxon>Actinomycetota</taxon>
        <taxon>Actinomycetes</taxon>
        <taxon>Micrococcales</taxon>
        <taxon>Microbacteriaceae</taxon>
        <taxon>Leifsonella</taxon>
    </lineage>
</organism>
<dbReference type="PANTHER" id="PTHR23402">
    <property type="entry name" value="PROTEASE FAMILY C15 PYROGLUTAMYL-PEPTIDASE I-RELATED"/>
    <property type="match status" value="1"/>
</dbReference>
<dbReference type="InterPro" id="IPR000816">
    <property type="entry name" value="Peptidase_C15"/>
</dbReference>
<keyword evidence="5" id="KW-0963">Cytoplasm</keyword>
<comment type="catalytic activity">
    <reaction evidence="1 9">
        <text>Release of an N-terminal pyroglutamyl group from a polypeptide, the second amino acid generally not being Pro.</text>
        <dbReference type="EC" id="3.4.19.3"/>
    </reaction>
</comment>
<evidence type="ECO:0000256" key="2">
    <source>
        <dbReference type="ARBA" id="ARBA00002280"/>
    </source>
</evidence>
<keyword evidence="8" id="KW-0788">Thiol protease</keyword>